<dbReference type="Proteomes" id="UP001055439">
    <property type="component" value="Chromosome 7"/>
</dbReference>
<accession>A0A9E7KK13</accession>
<proteinExistence type="predicted"/>
<protein>
    <submittedName>
        <fullName evidence="1">Uncharacterized protein</fullName>
    </submittedName>
</protein>
<gene>
    <name evidence="1" type="ORF">MUK42_36693</name>
</gene>
<name>A0A9E7KK13_9LILI</name>
<dbReference type="AlphaFoldDB" id="A0A9E7KK13"/>
<dbReference type="EMBL" id="CP097509">
    <property type="protein sequence ID" value="URE20241.1"/>
    <property type="molecule type" value="Genomic_DNA"/>
</dbReference>
<organism evidence="1 2">
    <name type="scientific">Musa troglodytarum</name>
    <name type="common">fe'i banana</name>
    <dbReference type="NCBI Taxonomy" id="320322"/>
    <lineage>
        <taxon>Eukaryota</taxon>
        <taxon>Viridiplantae</taxon>
        <taxon>Streptophyta</taxon>
        <taxon>Embryophyta</taxon>
        <taxon>Tracheophyta</taxon>
        <taxon>Spermatophyta</taxon>
        <taxon>Magnoliopsida</taxon>
        <taxon>Liliopsida</taxon>
        <taxon>Zingiberales</taxon>
        <taxon>Musaceae</taxon>
        <taxon>Musa</taxon>
    </lineage>
</organism>
<reference evidence="1" key="1">
    <citation type="submission" date="2022-05" db="EMBL/GenBank/DDBJ databases">
        <title>The Musa troglodytarum L. genome provides insights into the mechanism of non-climacteric behaviour and enrichment of carotenoids.</title>
        <authorList>
            <person name="Wang J."/>
        </authorList>
    </citation>
    <scope>NUCLEOTIDE SEQUENCE</scope>
    <source>
        <tissue evidence="1">Leaf</tissue>
    </source>
</reference>
<feature type="non-terminal residue" evidence="1">
    <location>
        <position position="1"/>
    </location>
</feature>
<evidence type="ECO:0000313" key="1">
    <source>
        <dbReference type="EMBL" id="URE20241.1"/>
    </source>
</evidence>
<sequence>HIATVTVDNVISFLSSQTSPISKKVSIYKAFSSLKTLAIDRQTRRQDKIYLPVLCMTPKARPERWQGKDYELTEREKGETEMISSEVMATKWSLSSSFSPQLIGSF</sequence>
<evidence type="ECO:0000313" key="2">
    <source>
        <dbReference type="Proteomes" id="UP001055439"/>
    </source>
</evidence>
<keyword evidence="2" id="KW-1185">Reference proteome</keyword>